<proteinExistence type="inferred from homology"/>
<keyword evidence="2 5" id="KW-0479">Metal-binding</keyword>
<evidence type="ECO:0008006" key="9">
    <source>
        <dbReference type="Google" id="ProtNLM"/>
    </source>
</evidence>
<feature type="binding site" evidence="5">
    <location>
        <position position="277"/>
    </location>
    <ligand>
        <name>Fe cation</name>
        <dbReference type="ChEBI" id="CHEBI:24875"/>
        <note>catalytic</note>
    </ligand>
</feature>
<keyword evidence="6" id="KW-0732">Signal</keyword>
<dbReference type="Proteomes" id="UP001530315">
    <property type="component" value="Unassembled WGS sequence"/>
</dbReference>
<dbReference type="GO" id="GO:0016491">
    <property type="term" value="F:oxidoreductase activity"/>
    <property type="evidence" value="ECO:0007669"/>
    <property type="project" value="UniProtKB-KW"/>
</dbReference>
<sequence>MMKFGSSLLLLLCGGVQAFTFSRSRTRVSTTAPLEYISDSDLPNELPPTSDALQRPPHAFLAGNFAPVSKEYVAEPVEVVDGSIPECLNGAFCRNGPNPIRDMQKKRYHWFDGPSYTNQFIPSPRFSIERELGEEYFPTIGEYKGMVGLMKLTFSKELVKEKIDDLMTVAPPNTNIMMYRGKLYCLHEACLPMEVRMHPDGRLEYIGYETFDGVLDYPVSAHPITDGNDLIFHSYSVDGDLIKEHGTMKVGRYNSQTAAVDTYLVPTPTKSHVSFAHSLMHTDSYIIVWDCSVHFKTDALFMGGSFFRNNQDYTLKFGLIPKNAKTRDEVIWIDSGECGAIVHPLHAWEEVEEDQDGGARTVIKLWAPVCKDLDLDLEKTNTFHMTEYTIDPNAETVLQVVVICSTINTEFASMPPKPSLSSTLFPSSSPDSGVTLETSTRDCAPQKVKSTLSIHDRYGFSAIFGDEGHFIGYAKWDLVTRCLHSTVYYADNELGGEPMVVRAKNQAEGNVSGAEEGVIYVGSYVYNEEENQSYFILFDGETNKQVCRLKMPSRVPFGFHGKFITGDEFTSHFQYHEALEKGVNTQCPIQWIRFFIRDFILDYPHNQDEQRELQQLSRE</sequence>
<evidence type="ECO:0000256" key="4">
    <source>
        <dbReference type="ARBA" id="ARBA00023004"/>
    </source>
</evidence>
<keyword evidence="3" id="KW-0560">Oxidoreductase</keyword>
<evidence type="ECO:0000256" key="5">
    <source>
        <dbReference type="PIRSR" id="PIRSR604294-1"/>
    </source>
</evidence>
<keyword evidence="4 5" id="KW-0408">Iron</keyword>
<organism evidence="7 8">
    <name type="scientific">Stephanodiscus triporus</name>
    <dbReference type="NCBI Taxonomy" id="2934178"/>
    <lineage>
        <taxon>Eukaryota</taxon>
        <taxon>Sar</taxon>
        <taxon>Stramenopiles</taxon>
        <taxon>Ochrophyta</taxon>
        <taxon>Bacillariophyta</taxon>
        <taxon>Coscinodiscophyceae</taxon>
        <taxon>Thalassiosirophycidae</taxon>
        <taxon>Stephanodiscales</taxon>
        <taxon>Stephanodiscaceae</taxon>
        <taxon>Stephanodiscus</taxon>
    </lineage>
</organism>
<evidence type="ECO:0000256" key="3">
    <source>
        <dbReference type="ARBA" id="ARBA00023002"/>
    </source>
</evidence>
<dbReference type="GO" id="GO:0046872">
    <property type="term" value="F:metal ion binding"/>
    <property type="evidence" value="ECO:0007669"/>
    <property type="project" value="UniProtKB-KW"/>
</dbReference>
<dbReference type="PANTHER" id="PTHR10543:SF89">
    <property type="entry name" value="CAROTENOID 9,10(9',10')-CLEAVAGE DIOXYGENASE 1"/>
    <property type="match status" value="1"/>
</dbReference>
<feature type="binding site" evidence="5">
    <location>
        <position position="343"/>
    </location>
    <ligand>
        <name>Fe cation</name>
        <dbReference type="ChEBI" id="CHEBI:24875"/>
        <note>catalytic</note>
    </ligand>
</feature>
<name>A0ABD3QB50_9STRA</name>
<reference evidence="7 8" key="1">
    <citation type="submission" date="2024-10" db="EMBL/GenBank/DDBJ databases">
        <title>Updated reference genomes for cyclostephanoid diatoms.</title>
        <authorList>
            <person name="Roberts W.R."/>
            <person name="Alverson A.J."/>
        </authorList>
    </citation>
    <scope>NUCLEOTIDE SEQUENCE [LARGE SCALE GENOMIC DNA]</scope>
    <source>
        <strain evidence="7 8">AJA276-08</strain>
    </source>
</reference>
<evidence type="ECO:0000256" key="1">
    <source>
        <dbReference type="ARBA" id="ARBA00006787"/>
    </source>
</evidence>
<accession>A0ABD3QB50</accession>
<evidence type="ECO:0000313" key="8">
    <source>
        <dbReference type="Proteomes" id="UP001530315"/>
    </source>
</evidence>
<feature type="chain" id="PRO_5044763126" description="Carotenoid oxygenase" evidence="6">
    <location>
        <begin position="19"/>
        <end position="619"/>
    </location>
</feature>
<evidence type="ECO:0000256" key="2">
    <source>
        <dbReference type="ARBA" id="ARBA00022723"/>
    </source>
</evidence>
<feature type="signal peptide" evidence="6">
    <location>
        <begin position="1"/>
        <end position="18"/>
    </location>
</feature>
<comment type="caution">
    <text evidence="7">The sequence shown here is derived from an EMBL/GenBank/DDBJ whole genome shotgun (WGS) entry which is preliminary data.</text>
</comment>
<dbReference type="Pfam" id="PF03055">
    <property type="entry name" value="RPE65"/>
    <property type="match status" value="1"/>
</dbReference>
<feature type="binding site" evidence="5">
    <location>
        <position position="222"/>
    </location>
    <ligand>
        <name>Fe cation</name>
        <dbReference type="ChEBI" id="CHEBI:24875"/>
        <note>catalytic</note>
    </ligand>
</feature>
<gene>
    <name evidence="7" type="ORF">ACHAW5_003322</name>
</gene>
<protein>
    <recommendedName>
        <fullName evidence="9">Carotenoid oxygenase</fullName>
    </recommendedName>
</protein>
<dbReference type="EMBL" id="JALLAZ020000343">
    <property type="protein sequence ID" value="KAL3797603.1"/>
    <property type="molecule type" value="Genomic_DNA"/>
</dbReference>
<dbReference type="AlphaFoldDB" id="A0ABD3QB50"/>
<keyword evidence="8" id="KW-1185">Reference proteome</keyword>
<comment type="cofactor">
    <cofactor evidence="5">
        <name>Fe(2+)</name>
        <dbReference type="ChEBI" id="CHEBI:29033"/>
    </cofactor>
    <text evidence="5">Binds 1 Fe(2+) ion per subunit.</text>
</comment>
<comment type="similarity">
    <text evidence="1">Belongs to the carotenoid oxygenase family.</text>
</comment>
<evidence type="ECO:0000313" key="7">
    <source>
        <dbReference type="EMBL" id="KAL3797603.1"/>
    </source>
</evidence>
<dbReference type="InterPro" id="IPR004294">
    <property type="entry name" value="Carotenoid_Oase"/>
</dbReference>
<feature type="binding site" evidence="5">
    <location>
        <position position="560"/>
    </location>
    <ligand>
        <name>Fe cation</name>
        <dbReference type="ChEBI" id="CHEBI:24875"/>
        <note>catalytic</note>
    </ligand>
</feature>
<evidence type="ECO:0000256" key="6">
    <source>
        <dbReference type="SAM" id="SignalP"/>
    </source>
</evidence>
<dbReference type="PANTHER" id="PTHR10543">
    <property type="entry name" value="BETA-CAROTENE DIOXYGENASE"/>
    <property type="match status" value="1"/>
</dbReference>